<feature type="transmembrane region" description="Helical" evidence="1">
    <location>
        <begin position="111"/>
        <end position="134"/>
    </location>
</feature>
<protein>
    <recommendedName>
        <fullName evidence="4">Inner membrane protein</fullName>
    </recommendedName>
</protein>
<feature type="transmembrane region" description="Helical" evidence="1">
    <location>
        <begin position="58"/>
        <end position="80"/>
    </location>
</feature>
<name>A0A518CU93_9PLAN</name>
<reference evidence="2 3" key="1">
    <citation type="submission" date="2019-02" db="EMBL/GenBank/DDBJ databases">
        <title>Deep-cultivation of Planctomycetes and their phenomic and genomic characterization uncovers novel biology.</title>
        <authorList>
            <person name="Wiegand S."/>
            <person name="Jogler M."/>
            <person name="Boedeker C."/>
            <person name="Pinto D."/>
            <person name="Vollmers J."/>
            <person name="Rivas-Marin E."/>
            <person name="Kohn T."/>
            <person name="Peeters S.H."/>
            <person name="Heuer A."/>
            <person name="Rast P."/>
            <person name="Oberbeckmann S."/>
            <person name="Bunk B."/>
            <person name="Jeske O."/>
            <person name="Meyerdierks A."/>
            <person name="Storesund J.E."/>
            <person name="Kallscheuer N."/>
            <person name="Luecker S."/>
            <person name="Lage O.M."/>
            <person name="Pohl T."/>
            <person name="Merkel B.J."/>
            <person name="Hornburger P."/>
            <person name="Mueller R.-W."/>
            <person name="Bruemmer F."/>
            <person name="Labrenz M."/>
            <person name="Spormann A.M."/>
            <person name="Op den Camp H."/>
            <person name="Overmann J."/>
            <person name="Amann R."/>
            <person name="Jetten M.S.M."/>
            <person name="Mascher T."/>
            <person name="Medema M.H."/>
            <person name="Devos D.P."/>
            <person name="Kaster A.-K."/>
            <person name="Ovreas L."/>
            <person name="Rohde M."/>
            <person name="Galperin M.Y."/>
            <person name="Jogler C."/>
        </authorList>
    </citation>
    <scope>NUCLEOTIDE SEQUENCE [LARGE SCALE GENOMIC DNA]</scope>
    <source>
        <strain evidence="2 3">Pla110</strain>
    </source>
</reference>
<accession>A0A518CU93</accession>
<organism evidence="2 3">
    <name type="scientific">Polystyrenella longa</name>
    <dbReference type="NCBI Taxonomy" id="2528007"/>
    <lineage>
        <taxon>Bacteria</taxon>
        <taxon>Pseudomonadati</taxon>
        <taxon>Planctomycetota</taxon>
        <taxon>Planctomycetia</taxon>
        <taxon>Planctomycetales</taxon>
        <taxon>Planctomycetaceae</taxon>
        <taxon>Polystyrenella</taxon>
    </lineage>
</organism>
<feature type="transmembrane region" description="Helical" evidence="1">
    <location>
        <begin position="154"/>
        <end position="175"/>
    </location>
</feature>
<keyword evidence="1" id="KW-1133">Transmembrane helix</keyword>
<dbReference type="EMBL" id="CP036281">
    <property type="protein sequence ID" value="QDU82764.1"/>
    <property type="molecule type" value="Genomic_DNA"/>
</dbReference>
<proteinExistence type="predicted"/>
<evidence type="ECO:0000313" key="2">
    <source>
        <dbReference type="EMBL" id="QDU82764.1"/>
    </source>
</evidence>
<gene>
    <name evidence="2" type="ORF">Pla110_45260</name>
</gene>
<dbReference type="AlphaFoldDB" id="A0A518CU93"/>
<dbReference type="OrthoDB" id="283513at2"/>
<keyword evidence="3" id="KW-1185">Reference proteome</keyword>
<evidence type="ECO:0000313" key="3">
    <source>
        <dbReference type="Proteomes" id="UP000317178"/>
    </source>
</evidence>
<feature type="transmembrane region" description="Helical" evidence="1">
    <location>
        <begin position="12"/>
        <end position="38"/>
    </location>
</feature>
<dbReference type="RefSeq" id="WP_144999228.1">
    <property type="nucleotide sequence ID" value="NZ_CP036281.1"/>
</dbReference>
<evidence type="ECO:0000256" key="1">
    <source>
        <dbReference type="SAM" id="Phobius"/>
    </source>
</evidence>
<dbReference type="KEGG" id="plon:Pla110_45260"/>
<evidence type="ECO:0008006" key="4">
    <source>
        <dbReference type="Google" id="ProtNLM"/>
    </source>
</evidence>
<keyword evidence="1" id="KW-0472">Membrane</keyword>
<keyword evidence="1" id="KW-0812">Transmembrane</keyword>
<dbReference type="InterPro" id="IPR007404">
    <property type="entry name" value="YdjM-like"/>
</dbReference>
<dbReference type="Proteomes" id="UP000317178">
    <property type="component" value="Chromosome"/>
</dbReference>
<sequence>MTTIEHALVGMHGALLLGVNTKAGWAAITLAAVASILPDFDGLALLVSVEQFDAGHRVWGHNLLVIVITSLILAGSQYRFHWIERLARRSSRILLTEAQTRVNSPPVAASFLFLFVIVATCQIVHLFCDMVVSGGHGLSHWEVLPFWPFHNKGFVFPLIPWGDVGPTVILMLGAITLAKLPQLTKTISGVTLLTLCSYLAARGAMS</sequence>
<dbReference type="Pfam" id="PF04307">
    <property type="entry name" value="YdjM"/>
    <property type="match status" value="1"/>
</dbReference>